<proteinExistence type="predicted"/>
<sequence length="197" mass="21297">MNSLILAMTTFAFVGAVTPGPVNILATSTAITQGLKEAIKHVVAASLAYALVVILCGGVMQSLLTLIPSLETMMQLLGSGFLLYLAYKIFTAPVSAIEKTSQTQSGWWTGSITQLLNPKAWLYALSGVSIYVVGRENEVYWLGMYTFVSLLVCLISIGFWAVLGHILSSKLENPAHQRQFNRVMAIVLALSVAAIWV</sequence>
<keyword evidence="5 6" id="KW-0472">Membrane</keyword>
<evidence type="ECO:0000256" key="1">
    <source>
        <dbReference type="ARBA" id="ARBA00004651"/>
    </source>
</evidence>
<dbReference type="PANTHER" id="PTHR30086:SF20">
    <property type="entry name" value="ARGININE EXPORTER PROTEIN ARGO-RELATED"/>
    <property type="match status" value="1"/>
</dbReference>
<evidence type="ECO:0000256" key="3">
    <source>
        <dbReference type="ARBA" id="ARBA00022692"/>
    </source>
</evidence>
<dbReference type="GO" id="GO:0033228">
    <property type="term" value="P:cysteine export across plasma membrane"/>
    <property type="evidence" value="ECO:0007669"/>
    <property type="project" value="TreeGrafter"/>
</dbReference>
<evidence type="ECO:0000256" key="5">
    <source>
        <dbReference type="ARBA" id="ARBA00023136"/>
    </source>
</evidence>
<organism evidence="7 8">
    <name type="scientific">Grimontia celer</name>
    <dbReference type="NCBI Taxonomy" id="1796497"/>
    <lineage>
        <taxon>Bacteria</taxon>
        <taxon>Pseudomonadati</taxon>
        <taxon>Pseudomonadota</taxon>
        <taxon>Gammaproteobacteria</taxon>
        <taxon>Vibrionales</taxon>
        <taxon>Vibrionaceae</taxon>
        <taxon>Grimontia</taxon>
    </lineage>
</organism>
<protein>
    <submittedName>
        <fullName evidence="7">Cysteine/O-acetylserine efflux protein</fullName>
    </submittedName>
</protein>
<dbReference type="GO" id="GO:0015171">
    <property type="term" value="F:amino acid transmembrane transporter activity"/>
    <property type="evidence" value="ECO:0007669"/>
    <property type="project" value="TreeGrafter"/>
</dbReference>
<keyword evidence="8" id="KW-1185">Reference proteome</keyword>
<dbReference type="Pfam" id="PF01810">
    <property type="entry name" value="LysE"/>
    <property type="match status" value="1"/>
</dbReference>
<accession>A0A128F8M7</accession>
<name>A0A128F8M7_9GAMM</name>
<dbReference type="PANTHER" id="PTHR30086">
    <property type="entry name" value="ARGININE EXPORTER PROTEIN ARGO"/>
    <property type="match status" value="1"/>
</dbReference>
<dbReference type="AlphaFoldDB" id="A0A128F8M7"/>
<dbReference type="Proteomes" id="UP000071641">
    <property type="component" value="Unassembled WGS sequence"/>
</dbReference>
<dbReference type="EMBL" id="FIZX01000002">
    <property type="protein sequence ID" value="CZF82855.1"/>
    <property type="molecule type" value="Genomic_DNA"/>
</dbReference>
<dbReference type="InterPro" id="IPR001123">
    <property type="entry name" value="LeuE-type"/>
</dbReference>
<evidence type="ECO:0000256" key="4">
    <source>
        <dbReference type="ARBA" id="ARBA00022989"/>
    </source>
</evidence>
<feature type="transmembrane region" description="Helical" evidence="6">
    <location>
        <begin position="179"/>
        <end position="196"/>
    </location>
</feature>
<evidence type="ECO:0000313" key="7">
    <source>
        <dbReference type="EMBL" id="CZF82855.1"/>
    </source>
</evidence>
<evidence type="ECO:0000256" key="6">
    <source>
        <dbReference type="SAM" id="Phobius"/>
    </source>
</evidence>
<feature type="transmembrane region" description="Helical" evidence="6">
    <location>
        <begin position="139"/>
        <end position="167"/>
    </location>
</feature>
<dbReference type="OrthoDB" id="9812084at2"/>
<dbReference type="GO" id="GO:0005886">
    <property type="term" value="C:plasma membrane"/>
    <property type="evidence" value="ECO:0007669"/>
    <property type="project" value="UniProtKB-SubCell"/>
</dbReference>
<keyword evidence="2" id="KW-1003">Cell membrane</keyword>
<dbReference type="RefSeq" id="WP_062665127.1">
    <property type="nucleotide sequence ID" value="NZ_FIZX01000002.1"/>
</dbReference>
<feature type="transmembrane region" description="Helical" evidence="6">
    <location>
        <begin position="42"/>
        <end position="64"/>
    </location>
</feature>
<evidence type="ECO:0000313" key="8">
    <source>
        <dbReference type="Proteomes" id="UP000071641"/>
    </source>
</evidence>
<dbReference type="STRING" id="1796497.GCE9029_03482"/>
<comment type="subcellular location">
    <subcellularLocation>
        <location evidence="1">Cell membrane</location>
        <topology evidence="1">Multi-pass membrane protein</topology>
    </subcellularLocation>
</comment>
<reference evidence="8" key="1">
    <citation type="submission" date="2016-02" db="EMBL/GenBank/DDBJ databases">
        <authorList>
            <person name="Rodrigo-Torres Lidia"/>
            <person name="Arahal R.David."/>
        </authorList>
    </citation>
    <scope>NUCLEOTIDE SEQUENCE [LARGE SCALE GENOMIC DNA]</scope>
    <source>
        <strain evidence="8">CECT 9029</strain>
    </source>
</reference>
<evidence type="ECO:0000256" key="2">
    <source>
        <dbReference type="ARBA" id="ARBA00022475"/>
    </source>
</evidence>
<feature type="transmembrane region" description="Helical" evidence="6">
    <location>
        <begin position="76"/>
        <end position="97"/>
    </location>
</feature>
<gene>
    <name evidence="7" type="primary">eamB_3</name>
    <name evidence="7" type="ORF">GCE9029_03482</name>
</gene>
<keyword evidence="3 6" id="KW-0812">Transmembrane</keyword>
<keyword evidence="4 6" id="KW-1133">Transmembrane helix</keyword>